<protein>
    <submittedName>
        <fullName evidence="4">639_t:CDS:1</fullName>
    </submittedName>
</protein>
<comment type="caution">
    <text evidence="4">The sequence shown here is derived from an EMBL/GenBank/DDBJ whole genome shotgun (WGS) entry which is preliminary data.</text>
</comment>
<reference evidence="4" key="1">
    <citation type="submission" date="2021-06" db="EMBL/GenBank/DDBJ databases">
        <authorList>
            <person name="Kallberg Y."/>
            <person name="Tangrot J."/>
            <person name="Rosling A."/>
        </authorList>
    </citation>
    <scope>NUCLEOTIDE SEQUENCE</scope>
    <source>
        <strain evidence="4">IA702</strain>
    </source>
</reference>
<name>A0A9N9C2Q9_9GLOM</name>
<feature type="transmembrane region" description="Helical" evidence="2">
    <location>
        <begin position="410"/>
        <end position="429"/>
    </location>
</feature>
<accession>A0A9N9C2Q9</accession>
<feature type="region of interest" description="Disordered" evidence="1">
    <location>
        <begin position="316"/>
        <end position="355"/>
    </location>
</feature>
<keyword evidence="2" id="KW-1133">Transmembrane helix</keyword>
<keyword evidence="5" id="KW-1185">Reference proteome</keyword>
<gene>
    <name evidence="4" type="ORF">POCULU_LOCUS6764</name>
</gene>
<evidence type="ECO:0000256" key="1">
    <source>
        <dbReference type="SAM" id="MobiDB-lite"/>
    </source>
</evidence>
<evidence type="ECO:0000256" key="2">
    <source>
        <dbReference type="SAM" id="Phobius"/>
    </source>
</evidence>
<proteinExistence type="predicted"/>
<keyword evidence="2" id="KW-0472">Membrane</keyword>
<feature type="compositionally biased region" description="Low complexity" evidence="1">
    <location>
        <begin position="8"/>
        <end position="24"/>
    </location>
</feature>
<organism evidence="4 5">
    <name type="scientific">Paraglomus occultum</name>
    <dbReference type="NCBI Taxonomy" id="144539"/>
    <lineage>
        <taxon>Eukaryota</taxon>
        <taxon>Fungi</taxon>
        <taxon>Fungi incertae sedis</taxon>
        <taxon>Mucoromycota</taxon>
        <taxon>Glomeromycotina</taxon>
        <taxon>Glomeromycetes</taxon>
        <taxon>Paraglomerales</taxon>
        <taxon>Paraglomeraceae</taxon>
        <taxon>Paraglomus</taxon>
    </lineage>
</organism>
<dbReference type="EMBL" id="CAJVPJ010001328">
    <property type="protein sequence ID" value="CAG8586750.1"/>
    <property type="molecule type" value="Genomic_DNA"/>
</dbReference>
<evidence type="ECO:0000313" key="5">
    <source>
        <dbReference type="Proteomes" id="UP000789572"/>
    </source>
</evidence>
<evidence type="ECO:0000259" key="3">
    <source>
        <dbReference type="Pfam" id="PF14616"/>
    </source>
</evidence>
<dbReference type="Proteomes" id="UP000789572">
    <property type="component" value="Unassembled WGS sequence"/>
</dbReference>
<dbReference type="AlphaFoldDB" id="A0A9N9C2Q9"/>
<dbReference type="InterPro" id="IPR028012">
    <property type="entry name" value="Rua1_C"/>
</dbReference>
<keyword evidence="2" id="KW-0812">Transmembrane</keyword>
<evidence type="ECO:0000313" key="4">
    <source>
        <dbReference type="EMBL" id="CAG8586750.1"/>
    </source>
</evidence>
<dbReference type="OrthoDB" id="5595379at2759"/>
<sequence>MIEQAMDSVADSSSPISVSPHVSPTCSSIDQSEMDVEFNKASDIEARDISQYSDFVFHEYIDQFEDNYYDNTKSYTPAFAQTPIEDTYVIPMIEQQPVCTTTQSSYLTFQQPHQQMPVLLPATLIQNYILCPITNSSSILSSDFFNTSAATFFTSPLTKTASSAIFNPLILASQQTQQSLNEIDKNARIELKRKRSGHVEANKRLQNATLAENKEFEKRLHDALEQEKQPSFQENNIQAEMLNSQEGSNSLQAPTLFESTHAMLSKQQTTLSSNVTSPSTPSFSCGDCPTSCIFTIDNDLSISLAHRDNRITDETDKTCLDGKTEDKNEEKQQENEEISRKEKDEYDHLSSESDVTKSELKDNAFNQLDIRDIADNNNLSGCISDGGSNHIEVDFPSLHLLGKRVHPIRLSVSILATYFFIVLIMIPLLNTSIASSLRTSSSTPPFPIVPFSPSISVTKSPKTPSKITPTASLTDAQPRKQVLRHPGDLYTPQWVRYTGRFKEGLCEICDPGKWLQLKNSAFWYHKQFFHGISSTSGGPFLPPIDTRTILIDTTEGLCHQCSKWIPLRSSKRKSSMSWYRHAYKCHIYIKPKKNNGGVSTNVRADEENGNIA</sequence>
<feature type="region of interest" description="Disordered" evidence="1">
    <location>
        <begin position="1"/>
        <end position="28"/>
    </location>
</feature>
<dbReference type="Pfam" id="PF14616">
    <property type="entry name" value="Rua1_C"/>
    <property type="match status" value="1"/>
</dbReference>
<dbReference type="PANTHER" id="PTHR28125">
    <property type="entry name" value="MEIOTIC EXPRESSION UP-REGULATED PROTEIN 26"/>
    <property type="match status" value="1"/>
</dbReference>
<dbReference type="PANTHER" id="PTHR28125:SF3">
    <property type="entry name" value="TRANSCRIPTION REGULATOR RUA1 C-TERMINAL DOMAIN-CONTAINING PROTEIN"/>
    <property type="match status" value="1"/>
</dbReference>
<feature type="domain" description="Transcription regulator Rua1 C-terminal" evidence="3">
    <location>
        <begin position="487"/>
        <end position="586"/>
    </location>
</feature>